<dbReference type="VEuPathDB" id="VectorBase:AMIN014354"/>
<dbReference type="EnsemblMetazoa" id="AMIN014354-RB">
    <property type="protein sequence ID" value="AMIN014354-PB"/>
    <property type="gene ID" value="AMIN014354"/>
</dbReference>
<reference evidence="2" key="2">
    <citation type="submission" date="2020-05" db="UniProtKB">
        <authorList>
            <consortium name="EnsemblMetazoa"/>
        </authorList>
    </citation>
    <scope>IDENTIFICATION</scope>
    <source>
        <strain evidence="2">MINIMUS1</strain>
    </source>
</reference>
<name>A0A182WNS8_9DIPT</name>
<keyword evidence="3" id="KW-1185">Reference proteome</keyword>
<dbReference type="Proteomes" id="UP000075920">
    <property type="component" value="Unassembled WGS sequence"/>
</dbReference>
<keyword evidence="1" id="KW-0732">Signal</keyword>
<organism evidence="2 3">
    <name type="scientific">Anopheles minimus</name>
    <dbReference type="NCBI Taxonomy" id="112268"/>
    <lineage>
        <taxon>Eukaryota</taxon>
        <taxon>Metazoa</taxon>
        <taxon>Ecdysozoa</taxon>
        <taxon>Arthropoda</taxon>
        <taxon>Hexapoda</taxon>
        <taxon>Insecta</taxon>
        <taxon>Pterygota</taxon>
        <taxon>Neoptera</taxon>
        <taxon>Endopterygota</taxon>
        <taxon>Diptera</taxon>
        <taxon>Nematocera</taxon>
        <taxon>Culicoidea</taxon>
        <taxon>Culicidae</taxon>
        <taxon>Anophelinae</taxon>
        <taxon>Anopheles</taxon>
    </lineage>
</organism>
<sequence>KCFFLSLLFSSPAASDAKNIKRCIILLTALLILYVYFRDDDMMTFSIRIEHGKDSNCCSTNRHLLCSSPNSGTRFAEPNLDR</sequence>
<feature type="chain" id="PRO_5008141733" evidence="1">
    <location>
        <begin position="18"/>
        <end position="82"/>
    </location>
</feature>
<protein>
    <submittedName>
        <fullName evidence="2">Uncharacterized protein</fullName>
    </submittedName>
</protein>
<dbReference type="AlphaFoldDB" id="A0A182WNS8"/>
<evidence type="ECO:0000313" key="2">
    <source>
        <dbReference type="EnsemblMetazoa" id="AMIN014354-PB"/>
    </source>
</evidence>
<evidence type="ECO:0000256" key="1">
    <source>
        <dbReference type="SAM" id="SignalP"/>
    </source>
</evidence>
<proteinExistence type="predicted"/>
<feature type="signal peptide" evidence="1">
    <location>
        <begin position="1"/>
        <end position="17"/>
    </location>
</feature>
<reference evidence="3" key="1">
    <citation type="submission" date="2013-03" db="EMBL/GenBank/DDBJ databases">
        <title>The Genome Sequence of Anopheles minimus MINIMUS1.</title>
        <authorList>
            <consortium name="The Broad Institute Genomics Platform"/>
            <person name="Neafsey D.E."/>
            <person name="Walton C."/>
            <person name="Walker B."/>
            <person name="Young S.K."/>
            <person name="Zeng Q."/>
            <person name="Gargeya S."/>
            <person name="Fitzgerald M."/>
            <person name="Haas B."/>
            <person name="Abouelleil A."/>
            <person name="Allen A.W."/>
            <person name="Alvarado L."/>
            <person name="Arachchi H.M."/>
            <person name="Berlin A.M."/>
            <person name="Chapman S.B."/>
            <person name="Gainer-Dewar J."/>
            <person name="Goldberg J."/>
            <person name="Griggs A."/>
            <person name="Gujja S."/>
            <person name="Hansen M."/>
            <person name="Howarth C."/>
            <person name="Imamovic A."/>
            <person name="Ireland A."/>
            <person name="Larimer J."/>
            <person name="McCowan C."/>
            <person name="Murphy C."/>
            <person name="Pearson M."/>
            <person name="Poon T.W."/>
            <person name="Priest M."/>
            <person name="Roberts A."/>
            <person name="Saif S."/>
            <person name="Shea T."/>
            <person name="Sisk P."/>
            <person name="Sykes S."/>
            <person name="Wortman J."/>
            <person name="Nusbaum C."/>
            <person name="Birren B."/>
        </authorList>
    </citation>
    <scope>NUCLEOTIDE SEQUENCE [LARGE SCALE GENOMIC DNA]</scope>
    <source>
        <strain evidence="3">MINIMUS1</strain>
    </source>
</reference>
<evidence type="ECO:0000313" key="3">
    <source>
        <dbReference type="Proteomes" id="UP000075920"/>
    </source>
</evidence>
<accession>A0A182WNS8</accession>